<accession>A0A833VA71</accession>
<feature type="chain" id="PRO_5032589781" evidence="6">
    <location>
        <begin position="25"/>
        <end position="511"/>
    </location>
</feature>
<evidence type="ECO:0000259" key="7">
    <source>
        <dbReference type="Pfam" id="PF06813"/>
    </source>
</evidence>
<keyword evidence="2 5" id="KW-0812">Transmembrane</keyword>
<dbReference type="OrthoDB" id="410267at2759"/>
<dbReference type="InterPro" id="IPR056555">
    <property type="entry name" value="NFD4_C"/>
</dbReference>
<evidence type="ECO:0000313" key="10">
    <source>
        <dbReference type="Proteomes" id="UP000623129"/>
    </source>
</evidence>
<feature type="domain" description="Nodulin-like" evidence="7">
    <location>
        <begin position="6"/>
        <end position="248"/>
    </location>
</feature>
<name>A0A833VA71_9POAL</name>
<dbReference type="Pfam" id="PF23262">
    <property type="entry name" value="NFD4_C"/>
    <property type="match status" value="1"/>
</dbReference>
<organism evidence="9 10">
    <name type="scientific">Carex littledalei</name>
    <dbReference type="NCBI Taxonomy" id="544730"/>
    <lineage>
        <taxon>Eukaryota</taxon>
        <taxon>Viridiplantae</taxon>
        <taxon>Streptophyta</taxon>
        <taxon>Embryophyta</taxon>
        <taxon>Tracheophyta</taxon>
        <taxon>Spermatophyta</taxon>
        <taxon>Magnoliopsida</taxon>
        <taxon>Liliopsida</taxon>
        <taxon>Poales</taxon>
        <taxon>Cyperaceae</taxon>
        <taxon>Cyperoideae</taxon>
        <taxon>Cariceae</taxon>
        <taxon>Carex</taxon>
        <taxon>Carex subgen. Euthyceras</taxon>
    </lineage>
</organism>
<dbReference type="SUPFAM" id="SSF103473">
    <property type="entry name" value="MFS general substrate transporter"/>
    <property type="match status" value="1"/>
</dbReference>
<dbReference type="EMBL" id="SWLB01000013">
    <property type="protein sequence ID" value="KAF3330581.1"/>
    <property type="molecule type" value="Genomic_DNA"/>
</dbReference>
<keyword evidence="4 5" id="KW-0472">Membrane</keyword>
<dbReference type="InterPro" id="IPR036259">
    <property type="entry name" value="MFS_trans_sf"/>
</dbReference>
<feature type="transmembrane region" description="Helical" evidence="5">
    <location>
        <begin position="403"/>
        <end position="429"/>
    </location>
</feature>
<dbReference type="Gene3D" id="1.20.1250.20">
    <property type="entry name" value="MFS general substrate transporter like domains"/>
    <property type="match status" value="1"/>
</dbReference>
<evidence type="ECO:0000256" key="2">
    <source>
        <dbReference type="ARBA" id="ARBA00022692"/>
    </source>
</evidence>
<feature type="transmembrane region" description="Helical" evidence="5">
    <location>
        <begin position="202"/>
        <end position="221"/>
    </location>
</feature>
<dbReference type="Proteomes" id="UP000623129">
    <property type="component" value="Unassembled WGS sequence"/>
</dbReference>
<feature type="domain" description="NFD4 C-terminal" evidence="8">
    <location>
        <begin position="312"/>
        <end position="504"/>
    </location>
</feature>
<feature type="transmembrane region" description="Helical" evidence="5">
    <location>
        <begin position="346"/>
        <end position="367"/>
    </location>
</feature>
<dbReference type="PANTHER" id="PTHR21576">
    <property type="entry name" value="UNCHARACTERIZED NODULIN-LIKE PROTEIN"/>
    <property type="match status" value="1"/>
</dbReference>
<feature type="transmembrane region" description="Helical" evidence="5">
    <location>
        <begin position="99"/>
        <end position="124"/>
    </location>
</feature>
<keyword evidence="6" id="KW-0732">Signal</keyword>
<feature type="transmembrane region" description="Helical" evidence="5">
    <location>
        <begin position="136"/>
        <end position="158"/>
    </location>
</feature>
<comment type="caution">
    <text evidence="9">The sequence shown here is derived from an EMBL/GenBank/DDBJ whole genome shotgun (WGS) entry which is preliminary data.</text>
</comment>
<feature type="transmembrane region" description="Helical" evidence="5">
    <location>
        <begin position="65"/>
        <end position="87"/>
    </location>
</feature>
<evidence type="ECO:0000313" key="9">
    <source>
        <dbReference type="EMBL" id="KAF3330581.1"/>
    </source>
</evidence>
<feature type="transmembrane region" description="Helical" evidence="5">
    <location>
        <begin position="170"/>
        <end position="190"/>
    </location>
</feature>
<proteinExistence type="predicted"/>
<evidence type="ECO:0000256" key="6">
    <source>
        <dbReference type="SAM" id="SignalP"/>
    </source>
</evidence>
<comment type="subcellular location">
    <subcellularLocation>
        <location evidence="1">Membrane</location>
        <topology evidence="1">Multi-pass membrane protein</topology>
    </subcellularLocation>
</comment>
<evidence type="ECO:0000256" key="4">
    <source>
        <dbReference type="ARBA" id="ARBA00023136"/>
    </source>
</evidence>
<reference evidence="9" key="1">
    <citation type="submission" date="2020-01" db="EMBL/GenBank/DDBJ databases">
        <title>Genome sequence of Kobresia littledalei, the first chromosome-level genome in the family Cyperaceae.</title>
        <authorList>
            <person name="Qu G."/>
        </authorList>
    </citation>
    <scope>NUCLEOTIDE SEQUENCE</scope>
    <source>
        <strain evidence="9">C.B.Clarke</strain>
        <tissue evidence="9">Leaf</tissue>
    </source>
</reference>
<evidence type="ECO:0000256" key="3">
    <source>
        <dbReference type="ARBA" id="ARBA00022989"/>
    </source>
</evidence>
<dbReference type="PANTHER" id="PTHR21576:SF11">
    <property type="entry name" value="MAJOR FACILITATOR SUPERFAMILY PROTEIN"/>
    <property type="match status" value="1"/>
</dbReference>
<evidence type="ECO:0000259" key="8">
    <source>
        <dbReference type="Pfam" id="PF23262"/>
    </source>
</evidence>
<sequence>MSSSLHWLSLVGTIWLQAINGPNSDFPVYSSQLKDLKNISQVQLNNLAFASDAGKLFGWFSGVAAIYLPLWFVALTGAAFTMVGYGVQYLFLENSKLKYWHLFALTSMAGNGICWINTVCYLICIKNFTSDSRVAVGLSTSYLGLSAKVYTVIADAVFSKAKLQAKSYLLLNAVLPMIVTILVTPSLRVLKTTKERTHSAFIFMFGITLATGVCAVVGSIGTKSYGLSSTEHMVSLGVLLASPLFVPVGISLIETMRKILRDKKENRIHDLGIEDVESAKEMKEDEEEEVVPVIVPVTVPLPVQPVEEKECDEVGGMEMLKKVDFWLYFMSYMFSESRGLSDTSTLVSLCSSFGFFGRLIPSFLDYFSIKRGFSISRTASMAALMAPSAAAFFLLLHPSSYTLFISTAIIGACTGAITSFAVSATSELFGTENFGVNHNIVVANIPIGSFCFGYFAAFLYQKGAQGNNKCIGSKCYANTFLIWGCTCTIGTILCTVLYVRSRNFGRRLLSN</sequence>
<feature type="transmembrane region" description="Helical" evidence="5">
    <location>
        <begin position="379"/>
        <end position="397"/>
    </location>
</feature>
<keyword evidence="3 5" id="KW-1133">Transmembrane helix</keyword>
<feature type="signal peptide" evidence="6">
    <location>
        <begin position="1"/>
        <end position="24"/>
    </location>
</feature>
<feature type="transmembrane region" description="Helical" evidence="5">
    <location>
        <begin position="441"/>
        <end position="460"/>
    </location>
</feature>
<dbReference type="AlphaFoldDB" id="A0A833VA71"/>
<evidence type="ECO:0000256" key="5">
    <source>
        <dbReference type="SAM" id="Phobius"/>
    </source>
</evidence>
<dbReference type="GO" id="GO:0016020">
    <property type="term" value="C:membrane"/>
    <property type="evidence" value="ECO:0007669"/>
    <property type="project" value="UniProtKB-SubCell"/>
</dbReference>
<keyword evidence="10" id="KW-1185">Reference proteome</keyword>
<dbReference type="Pfam" id="PF06813">
    <property type="entry name" value="Nodulin-like"/>
    <property type="match status" value="1"/>
</dbReference>
<dbReference type="InterPro" id="IPR010658">
    <property type="entry name" value="Nodulin-like"/>
</dbReference>
<evidence type="ECO:0000256" key="1">
    <source>
        <dbReference type="ARBA" id="ARBA00004141"/>
    </source>
</evidence>
<feature type="transmembrane region" description="Helical" evidence="5">
    <location>
        <begin position="480"/>
        <end position="499"/>
    </location>
</feature>
<gene>
    <name evidence="9" type="ORF">FCM35_KLT03935</name>
</gene>
<feature type="transmembrane region" description="Helical" evidence="5">
    <location>
        <begin position="233"/>
        <end position="253"/>
    </location>
</feature>
<protein>
    <submittedName>
        <fullName evidence="9">Protein NUCLEAR FUSION DEFECTIVE 4-like protein</fullName>
    </submittedName>
</protein>